<proteinExistence type="inferred from homology"/>
<keyword evidence="9 10" id="KW-0119">Carbohydrate metabolism</keyword>
<comment type="catalytic activity">
    <reaction evidence="1 10">
        <text>UDP-alpha-D-glucose = UDP-alpha-D-galactose</text>
        <dbReference type="Rhea" id="RHEA:22168"/>
        <dbReference type="ChEBI" id="CHEBI:58885"/>
        <dbReference type="ChEBI" id="CHEBI:66914"/>
        <dbReference type="EC" id="5.1.3.2"/>
    </reaction>
</comment>
<keyword evidence="7 10" id="KW-0520">NAD</keyword>
<dbReference type="InterPro" id="IPR001509">
    <property type="entry name" value="Epimerase_deHydtase"/>
</dbReference>
<dbReference type="InterPro" id="IPR005886">
    <property type="entry name" value="UDP_G4E"/>
</dbReference>
<dbReference type="Gene3D" id="3.40.50.720">
    <property type="entry name" value="NAD(P)-binding Rossmann-like Domain"/>
    <property type="match status" value="1"/>
</dbReference>
<evidence type="ECO:0000256" key="3">
    <source>
        <dbReference type="ARBA" id="ARBA00004947"/>
    </source>
</evidence>
<evidence type="ECO:0000256" key="6">
    <source>
        <dbReference type="ARBA" id="ARBA00018569"/>
    </source>
</evidence>
<protein>
    <recommendedName>
        <fullName evidence="6 10">UDP-glucose 4-epimerase</fullName>
        <ecNumber evidence="5 10">5.1.3.2</ecNumber>
    </recommendedName>
</protein>
<sequence length="340" mass="37212">MTRTILVAGGAGYIGSHMVKHLLEHDYQVIVLDDLSKGHADAVPSDILIRGSIGDARLLDQIFRQRSIDAVMHFAGFIEVGESVRKPEKYYRNNFANTLVLTEAMCRHEVSRFIFSSTAAVYGNPLQTPISEAHPLQPINPYGASKLMAEQALRDFDHARGLKSIVLRYFNAAGADPGGQLGERHHPETHLIPLVLDAALGVRDAITIYGDDYDTEDGTCVRDYVHVADLCQAHRLALDSLLSGGSSKAYNLGNGRGFSVREVIDTASRVAGRAIPFQIGARRAGDPARLVADSRKIKQELAWSPEYASLETIIGHAWTHRREHFKGHGSSGLWKPSAAA</sequence>
<comment type="pathway">
    <text evidence="3 10">Carbohydrate metabolism; galactose metabolism.</text>
</comment>
<evidence type="ECO:0000256" key="2">
    <source>
        <dbReference type="ARBA" id="ARBA00001911"/>
    </source>
</evidence>
<dbReference type="Proteomes" id="UP000483379">
    <property type="component" value="Unassembled WGS sequence"/>
</dbReference>
<comment type="caution">
    <text evidence="12">The sequence shown here is derived from an EMBL/GenBank/DDBJ whole genome shotgun (WGS) entry which is preliminary data.</text>
</comment>
<dbReference type="PANTHER" id="PTHR43725:SF53">
    <property type="entry name" value="UDP-ARABINOSE 4-EPIMERASE 1"/>
    <property type="match status" value="1"/>
</dbReference>
<dbReference type="EC" id="5.1.3.2" evidence="5 10"/>
<keyword evidence="8 10" id="KW-0413">Isomerase</keyword>
<comment type="subunit">
    <text evidence="10">Homodimer.</text>
</comment>
<dbReference type="RefSeq" id="WP_164453308.1">
    <property type="nucleotide sequence ID" value="NZ_JAAIJQ010000036.1"/>
</dbReference>
<reference evidence="12 13" key="1">
    <citation type="submission" date="2020-02" db="EMBL/GenBank/DDBJ databases">
        <title>Genome sequences of Thiorhodococcus mannitoliphagus and Thiorhodococcus minor, purple sulfur photosynthetic bacteria in the gammaproteobacterial family, Chromatiaceae.</title>
        <authorList>
            <person name="Aviles F.A."/>
            <person name="Meyer T.E."/>
            <person name="Kyndt J.A."/>
        </authorList>
    </citation>
    <scope>NUCLEOTIDE SEQUENCE [LARGE SCALE GENOMIC DNA]</scope>
    <source>
        <strain evidence="12 13">DSM 11518</strain>
    </source>
</reference>
<evidence type="ECO:0000313" key="12">
    <source>
        <dbReference type="EMBL" id="NEV62841.1"/>
    </source>
</evidence>
<dbReference type="Gene3D" id="3.90.25.10">
    <property type="entry name" value="UDP-galactose 4-epimerase, domain 1"/>
    <property type="match status" value="1"/>
</dbReference>
<feature type="domain" description="NAD-dependent epimerase/dehydratase" evidence="11">
    <location>
        <begin position="5"/>
        <end position="253"/>
    </location>
</feature>
<dbReference type="GO" id="GO:0033499">
    <property type="term" value="P:galactose catabolic process via UDP-galactose, Leloir pathway"/>
    <property type="evidence" value="ECO:0007669"/>
    <property type="project" value="TreeGrafter"/>
</dbReference>
<dbReference type="InterPro" id="IPR036291">
    <property type="entry name" value="NAD(P)-bd_dom_sf"/>
</dbReference>
<dbReference type="Pfam" id="PF01370">
    <property type="entry name" value="Epimerase"/>
    <property type="match status" value="1"/>
</dbReference>
<dbReference type="NCBIfam" id="TIGR01179">
    <property type="entry name" value="galE"/>
    <property type="match status" value="1"/>
</dbReference>
<dbReference type="UniPathway" id="UPA00214"/>
<accession>A0A6M0K0H7</accession>
<evidence type="ECO:0000313" key="13">
    <source>
        <dbReference type="Proteomes" id="UP000483379"/>
    </source>
</evidence>
<evidence type="ECO:0000256" key="9">
    <source>
        <dbReference type="ARBA" id="ARBA00023277"/>
    </source>
</evidence>
<dbReference type="EMBL" id="JAAIJQ010000036">
    <property type="protein sequence ID" value="NEV62841.1"/>
    <property type="molecule type" value="Genomic_DNA"/>
</dbReference>
<comment type="cofactor">
    <cofactor evidence="2 10">
        <name>NAD(+)</name>
        <dbReference type="ChEBI" id="CHEBI:57540"/>
    </cofactor>
</comment>
<evidence type="ECO:0000256" key="4">
    <source>
        <dbReference type="ARBA" id="ARBA00007637"/>
    </source>
</evidence>
<dbReference type="SUPFAM" id="SSF51735">
    <property type="entry name" value="NAD(P)-binding Rossmann-fold domains"/>
    <property type="match status" value="1"/>
</dbReference>
<comment type="similarity">
    <text evidence="4 10">Belongs to the NAD(P)-dependent epimerase/dehydratase family.</text>
</comment>
<evidence type="ECO:0000256" key="5">
    <source>
        <dbReference type="ARBA" id="ARBA00013189"/>
    </source>
</evidence>
<evidence type="ECO:0000256" key="1">
    <source>
        <dbReference type="ARBA" id="ARBA00000083"/>
    </source>
</evidence>
<dbReference type="GO" id="GO:0003978">
    <property type="term" value="F:UDP-glucose 4-epimerase activity"/>
    <property type="evidence" value="ECO:0007669"/>
    <property type="project" value="UniProtKB-UniRule"/>
</dbReference>
<dbReference type="CDD" id="cd05247">
    <property type="entry name" value="UDP_G4E_1_SDR_e"/>
    <property type="match status" value="1"/>
</dbReference>
<evidence type="ECO:0000256" key="8">
    <source>
        <dbReference type="ARBA" id="ARBA00023235"/>
    </source>
</evidence>
<organism evidence="12 13">
    <name type="scientific">Thiorhodococcus minor</name>
    <dbReference type="NCBI Taxonomy" id="57489"/>
    <lineage>
        <taxon>Bacteria</taxon>
        <taxon>Pseudomonadati</taxon>
        <taxon>Pseudomonadota</taxon>
        <taxon>Gammaproteobacteria</taxon>
        <taxon>Chromatiales</taxon>
        <taxon>Chromatiaceae</taxon>
        <taxon>Thiorhodococcus</taxon>
    </lineage>
</organism>
<name>A0A6M0K0H7_9GAMM</name>
<keyword evidence="13" id="KW-1185">Reference proteome</keyword>
<evidence type="ECO:0000256" key="7">
    <source>
        <dbReference type="ARBA" id="ARBA00023027"/>
    </source>
</evidence>
<dbReference type="PANTHER" id="PTHR43725">
    <property type="entry name" value="UDP-GLUCOSE 4-EPIMERASE"/>
    <property type="match status" value="1"/>
</dbReference>
<dbReference type="AlphaFoldDB" id="A0A6M0K0H7"/>
<evidence type="ECO:0000259" key="11">
    <source>
        <dbReference type="Pfam" id="PF01370"/>
    </source>
</evidence>
<gene>
    <name evidence="12" type="primary">galE</name>
    <name evidence="12" type="ORF">G3446_13230</name>
</gene>
<evidence type="ECO:0000256" key="10">
    <source>
        <dbReference type="RuleBase" id="RU366046"/>
    </source>
</evidence>